<feature type="region of interest" description="Disordered" evidence="1">
    <location>
        <begin position="153"/>
        <end position="172"/>
    </location>
</feature>
<comment type="caution">
    <text evidence="2">The sequence shown here is derived from an EMBL/GenBank/DDBJ whole genome shotgun (WGS) entry which is preliminary data.</text>
</comment>
<reference evidence="2" key="1">
    <citation type="journal article" date="2022" name="bioRxiv">
        <title>Sequencing and chromosome-scale assembly of the giantPleurodeles waltlgenome.</title>
        <authorList>
            <person name="Brown T."/>
            <person name="Elewa A."/>
            <person name="Iarovenko S."/>
            <person name="Subramanian E."/>
            <person name="Araus A.J."/>
            <person name="Petzold A."/>
            <person name="Susuki M."/>
            <person name="Suzuki K.-i.T."/>
            <person name="Hayashi T."/>
            <person name="Toyoda A."/>
            <person name="Oliveira C."/>
            <person name="Osipova E."/>
            <person name="Leigh N.D."/>
            <person name="Simon A."/>
            <person name="Yun M.H."/>
        </authorList>
    </citation>
    <scope>NUCLEOTIDE SEQUENCE</scope>
    <source>
        <strain evidence="2">20211129_DDA</strain>
        <tissue evidence="2">Liver</tissue>
    </source>
</reference>
<evidence type="ECO:0000313" key="3">
    <source>
        <dbReference type="Proteomes" id="UP001066276"/>
    </source>
</evidence>
<dbReference type="Proteomes" id="UP001066276">
    <property type="component" value="Chromosome 8"/>
</dbReference>
<organism evidence="2 3">
    <name type="scientific">Pleurodeles waltl</name>
    <name type="common">Iberian ribbed newt</name>
    <dbReference type="NCBI Taxonomy" id="8319"/>
    <lineage>
        <taxon>Eukaryota</taxon>
        <taxon>Metazoa</taxon>
        <taxon>Chordata</taxon>
        <taxon>Craniata</taxon>
        <taxon>Vertebrata</taxon>
        <taxon>Euteleostomi</taxon>
        <taxon>Amphibia</taxon>
        <taxon>Batrachia</taxon>
        <taxon>Caudata</taxon>
        <taxon>Salamandroidea</taxon>
        <taxon>Salamandridae</taxon>
        <taxon>Pleurodelinae</taxon>
        <taxon>Pleurodeles</taxon>
    </lineage>
</organism>
<accession>A0AAV7NWW5</accession>
<evidence type="ECO:0000313" key="2">
    <source>
        <dbReference type="EMBL" id="KAJ1120391.1"/>
    </source>
</evidence>
<dbReference type="EMBL" id="JANPWB010000012">
    <property type="protein sequence ID" value="KAJ1120391.1"/>
    <property type="molecule type" value="Genomic_DNA"/>
</dbReference>
<name>A0AAV7NWW5_PLEWA</name>
<proteinExistence type="predicted"/>
<feature type="compositionally biased region" description="Basic residues" evidence="1">
    <location>
        <begin position="153"/>
        <end position="165"/>
    </location>
</feature>
<sequence length="172" mass="19663">MVAAVRWGRLITRTRTWRLQLSLLRDSPFRAELADGIDSYFKINTKSPSLRAVEWDRHKVVVPGLCMSASGGVRRTLTAELHSIEDELREVVRRVETGREDMSDMTGLKKQWVETDALKEIWLPTLRGANSCRGGPLQQIIILAGERQTTTLHHKHHPLRCRKHSQYTAGDK</sequence>
<protein>
    <submittedName>
        <fullName evidence="2">Uncharacterized protein</fullName>
    </submittedName>
</protein>
<dbReference type="AlphaFoldDB" id="A0AAV7NWW5"/>
<evidence type="ECO:0000256" key="1">
    <source>
        <dbReference type="SAM" id="MobiDB-lite"/>
    </source>
</evidence>
<keyword evidence="3" id="KW-1185">Reference proteome</keyword>
<gene>
    <name evidence="2" type="ORF">NDU88_008561</name>
</gene>